<evidence type="ECO:0000313" key="2">
    <source>
        <dbReference type="EMBL" id="OQP61003.1"/>
    </source>
</evidence>
<keyword evidence="1" id="KW-0812">Transmembrane</keyword>
<reference evidence="2 3" key="1">
    <citation type="submission" date="2016-03" db="EMBL/GenBank/DDBJ databases">
        <title>Niastella vici sp. nov., isolated from farmland soil.</title>
        <authorList>
            <person name="Chen L."/>
            <person name="Wang D."/>
            <person name="Yang S."/>
            <person name="Wang G."/>
        </authorList>
    </citation>
    <scope>NUCLEOTIDE SEQUENCE [LARGE SCALE GENOMIC DNA]</scope>
    <source>
        <strain evidence="2 3">DJ57</strain>
    </source>
</reference>
<dbReference type="RefSeq" id="WP_081151127.1">
    <property type="nucleotide sequence ID" value="NZ_LVYD01000058.1"/>
</dbReference>
<comment type="caution">
    <text evidence="2">The sequence shown here is derived from an EMBL/GenBank/DDBJ whole genome shotgun (WGS) entry which is preliminary data.</text>
</comment>
<dbReference type="OrthoDB" id="964187at2"/>
<accession>A0A1V9FRN0</accession>
<protein>
    <submittedName>
        <fullName evidence="2">Uncharacterized protein</fullName>
    </submittedName>
</protein>
<sequence>MLRSPVFATTFVTLYLVIYTVLFRTGASAAVLTIMFAASPFLVIWMAITIMKYGKYPGRELGDNEEWGYQDVNSNEL</sequence>
<dbReference type="Proteomes" id="UP000192796">
    <property type="component" value="Unassembled WGS sequence"/>
</dbReference>
<keyword evidence="1" id="KW-1133">Transmembrane helix</keyword>
<organism evidence="2 3">
    <name type="scientific">Niastella vici</name>
    <dbReference type="NCBI Taxonomy" id="1703345"/>
    <lineage>
        <taxon>Bacteria</taxon>
        <taxon>Pseudomonadati</taxon>
        <taxon>Bacteroidota</taxon>
        <taxon>Chitinophagia</taxon>
        <taxon>Chitinophagales</taxon>
        <taxon>Chitinophagaceae</taxon>
        <taxon>Niastella</taxon>
    </lineage>
</organism>
<dbReference type="AlphaFoldDB" id="A0A1V9FRN0"/>
<feature type="transmembrane region" description="Helical" evidence="1">
    <location>
        <begin position="30"/>
        <end position="51"/>
    </location>
</feature>
<evidence type="ECO:0000313" key="3">
    <source>
        <dbReference type="Proteomes" id="UP000192796"/>
    </source>
</evidence>
<feature type="transmembrane region" description="Helical" evidence="1">
    <location>
        <begin position="6"/>
        <end position="23"/>
    </location>
</feature>
<gene>
    <name evidence="2" type="ORF">A3860_04580</name>
</gene>
<name>A0A1V9FRN0_9BACT</name>
<dbReference type="EMBL" id="LVYD01000058">
    <property type="protein sequence ID" value="OQP61003.1"/>
    <property type="molecule type" value="Genomic_DNA"/>
</dbReference>
<keyword evidence="1" id="KW-0472">Membrane</keyword>
<keyword evidence="3" id="KW-1185">Reference proteome</keyword>
<evidence type="ECO:0000256" key="1">
    <source>
        <dbReference type="SAM" id="Phobius"/>
    </source>
</evidence>
<proteinExistence type="predicted"/>